<evidence type="ECO:0000256" key="1">
    <source>
        <dbReference type="ARBA" id="ARBA00004651"/>
    </source>
</evidence>
<protein>
    <submittedName>
        <fullName evidence="8">YihY/virulence factor BrkB family protein</fullName>
    </submittedName>
</protein>
<feature type="transmembrane region" description="Helical" evidence="7">
    <location>
        <begin position="285"/>
        <end position="302"/>
    </location>
</feature>
<feature type="transmembrane region" description="Helical" evidence="7">
    <location>
        <begin position="322"/>
        <end position="349"/>
    </location>
</feature>
<organism evidence="8 9">
    <name type="scientific">Kocuria coralli</name>
    <dbReference type="NCBI Taxonomy" id="1461025"/>
    <lineage>
        <taxon>Bacteria</taxon>
        <taxon>Bacillati</taxon>
        <taxon>Actinomycetota</taxon>
        <taxon>Actinomycetes</taxon>
        <taxon>Micrococcales</taxon>
        <taxon>Micrococcaceae</taxon>
        <taxon>Kocuria</taxon>
    </lineage>
</organism>
<dbReference type="InterPro" id="IPR017039">
    <property type="entry name" value="Virul_fac_BrkB"/>
</dbReference>
<keyword evidence="3 7" id="KW-0812">Transmembrane</keyword>
<evidence type="ECO:0000256" key="5">
    <source>
        <dbReference type="ARBA" id="ARBA00023136"/>
    </source>
</evidence>
<keyword evidence="2" id="KW-1003">Cell membrane</keyword>
<keyword evidence="5 7" id="KW-0472">Membrane</keyword>
<evidence type="ECO:0000313" key="8">
    <source>
        <dbReference type="EMBL" id="KAA9394668.1"/>
    </source>
</evidence>
<evidence type="ECO:0000256" key="3">
    <source>
        <dbReference type="ARBA" id="ARBA00022692"/>
    </source>
</evidence>
<dbReference type="GO" id="GO:0005886">
    <property type="term" value="C:plasma membrane"/>
    <property type="evidence" value="ECO:0007669"/>
    <property type="project" value="UniProtKB-SubCell"/>
</dbReference>
<dbReference type="Proteomes" id="UP000325957">
    <property type="component" value="Unassembled WGS sequence"/>
</dbReference>
<feature type="transmembrane region" description="Helical" evidence="7">
    <location>
        <begin position="206"/>
        <end position="224"/>
    </location>
</feature>
<evidence type="ECO:0000313" key="9">
    <source>
        <dbReference type="Proteomes" id="UP000325957"/>
    </source>
</evidence>
<gene>
    <name evidence="8" type="ORF">FCK90_05730</name>
</gene>
<evidence type="ECO:0000256" key="6">
    <source>
        <dbReference type="SAM" id="MobiDB-lite"/>
    </source>
</evidence>
<dbReference type="EMBL" id="SZWF01000005">
    <property type="protein sequence ID" value="KAA9394668.1"/>
    <property type="molecule type" value="Genomic_DNA"/>
</dbReference>
<feature type="transmembrane region" description="Helical" evidence="7">
    <location>
        <begin position="63"/>
        <end position="85"/>
    </location>
</feature>
<name>A0A5J5KZ31_9MICC</name>
<evidence type="ECO:0000256" key="4">
    <source>
        <dbReference type="ARBA" id="ARBA00022989"/>
    </source>
</evidence>
<feature type="transmembrane region" description="Helical" evidence="7">
    <location>
        <begin position="97"/>
        <end position="118"/>
    </location>
</feature>
<dbReference type="RefSeq" id="WP_158033339.1">
    <property type="nucleotide sequence ID" value="NZ_ML708614.1"/>
</dbReference>
<reference evidence="8 9" key="1">
    <citation type="submission" date="2019-05" db="EMBL/GenBank/DDBJ databases">
        <title>Kocuria coralli sp. nov., a novel actinobacterium isolated from coral reef seawater.</title>
        <authorList>
            <person name="Li J."/>
        </authorList>
    </citation>
    <scope>NUCLEOTIDE SEQUENCE [LARGE SCALE GENOMIC DNA]</scope>
    <source>
        <strain evidence="8 9">SCSIO 13007</strain>
    </source>
</reference>
<comment type="subcellular location">
    <subcellularLocation>
        <location evidence="1">Cell membrane</location>
        <topology evidence="1">Multi-pass membrane protein</topology>
    </subcellularLocation>
</comment>
<evidence type="ECO:0000256" key="2">
    <source>
        <dbReference type="ARBA" id="ARBA00022475"/>
    </source>
</evidence>
<dbReference type="Pfam" id="PF03631">
    <property type="entry name" value="Virul_fac_BrkB"/>
    <property type="match status" value="1"/>
</dbReference>
<dbReference type="OrthoDB" id="3229302at2"/>
<comment type="caution">
    <text evidence="8">The sequence shown here is derived from an EMBL/GenBank/DDBJ whole genome shotgun (WGS) entry which is preliminary data.</text>
</comment>
<evidence type="ECO:0000256" key="7">
    <source>
        <dbReference type="SAM" id="Phobius"/>
    </source>
</evidence>
<accession>A0A5J5KZ31</accession>
<feature type="transmembrane region" description="Helical" evidence="7">
    <location>
        <begin position="159"/>
        <end position="178"/>
    </location>
</feature>
<proteinExistence type="predicted"/>
<keyword evidence="9" id="KW-1185">Reference proteome</keyword>
<dbReference type="AlphaFoldDB" id="A0A5J5KZ31"/>
<keyword evidence="4 7" id="KW-1133">Transmembrane helix</keyword>
<sequence>MAQTTKPAESPERATDTGVITAPSVPPSAVDKAGLKREFRRQASILRHKRRTGAGFPQVAGQAFNAALAFVWTLLPGRLIMHYFFHGGPLMAAGLSYNMLFASTAVLVIGASVGGRVLGNDSELRALVVDAVDETIPGLINTGDGGVIPASVLENPQPFTLTTVIASLVLCFVAWRWAAGIRLSCRRMFEVPPARGAPIAAIPRDILGLILLVTVVAVSLVLNAEAAGALRLFEGATEDVGWLHAIVQFLGGEFFYGAATTLGFAADALMLFLMIRGVAQLKPGWWPMTCILILGVVGNFALRELGGALVQTMAANPYLLSVGIIVGVLFWFYFFSQIILVATAFGALVQADLNGGHAQPAGEDRAVTPIDAGLLDRIRSYEREV</sequence>
<feature type="region of interest" description="Disordered" evidence="6">
    <location>
        <begin position="1"/>
        <end position="30"/>
    </location>
</feature>